<evidence type="ECO:0000313" key="5">
    <source>
        <dbReference type="Proteomes" id="UP000191144"/>
    </source>
</evidence>
<dbReference type="Proteomes" id="UP000191144">
    <property type="component" value="Chromosome H"/>
</dbReference>
<dbReference type="PANTHER" id="PTHR10204:SF34">
    <property type="entry name" value="NAD(P)H DEHYDROGENASE [QUINONE] 1 ISOFORM 1"/>
    <property type="match status" value="1"/>
</dbReference>
<dbReference type="AlphaFoldDB" id="A0A1G4KJW7"/>
<evidence type="ECO:0000256" key="2">
    <source>
        <dbReference type="ARBA" id="ARBA00023002"/>
    </source>
</evidence>
<evidence type="ECO:0000313" key="4">
    <source>
        <dbReference type="EMBL" id="SCV04762.1"/>
    </source>
</evidence>
<dbReference type="GO" id="GO:0003955">
    <property type="term" value="F:NAD(P)H dehydrogenase (quinone) activity"/>
    <property type="evidence" value="ECO:0007669"/>
    <property type="project" value="TreeGrafter"/>
</dbReference>
<keyword evidence="5" id="KW-1185">Reference proteome</keyword>
<comment type="similarity">
    <text evidence="1">Belongs to the NAD(P)H dehydrogenase (quinone) family.</text>
</comment>
<evidence type="ECO:0000259" key="3">
    <source>
        <dbReference type="Pfam" id="PF02525"/>
    </source>
</evidence>
<dbReference type="Pfam" id="PF02525">
    <property type="entry name" value="Flavodoxin_2"/>
    <property type="match status" value="1"/>
</dbReference>
<proteinExistence type="inferred from homology"/>
<gene>
    <name evidence="4" type="ORF">LAME_0H21044G</name>
</gene>
<reference evidence="5" key="1">
    <citation type="submission" date="2016-03" db="EMBL/GenBank/DDBJ databases">
        <authorList>
            <person name="Devillers Hugo."/>
        </authorList>
    </citation>
    <scope>NUCLEOTIDE SEQUENCE [LARGE SCALE GENOMIC DNA]</scope>
</reference>
<dbReference type="SUPFAM" id="SSF52218">
    <property type="entry name" value="Flavoproteins"/>
    <property type="match status" value="1"/>
</dbReference>
<accession>A0A1G4KJW7</accession>
<feature type="domain" description="Flavodoxin-like fold" evidence="3">
    <location>
        <begin position="1"/>
        <end position="214"/>
    </location>
</feature>
<evidence type="ECO:0000256" key="1">
    <source>
        <dbReference type="ARBA" id="ARBA00006252"/>
    </source>
</evidence>
<dbReference type="InterPro" id="IPR029039">
    <property type="entry name" value="Flavoprotein-like_sf"/>
</dbReference>
<dbReference type="GO" id="GO:0005829">
    <property type="term" value="C:cytosol"/>
    <property type="evidence" value="ECO:0007669"/>
    <property type="project" value="TreeGrafter"/>
</dbReference>
<sequence>MKVLIVFAHPEPQSLTGHLKDVAVKELKAQGHEVKITDLYAQNWKSSVDRDDFEQVSKDDKLSVVFSSHTAYAEGKLTDDVKVEQEKLLWADTLLLHFPLWWFSMPAILKGWVERVFSCGFAYGVGEHDDEKWGVRYGDGIFAGKRAMLVITIGGWKEHYGDRAINGPIDDVLYPINHGMLFYPGFSVLPPFALYNTHRLSEEQIKIATEDLRERMRTLGSTDPIAYRKQNDGDYNIPALTLRDDIEPGAKGMSVNLDKSKK</sequence>
<keyword evidence="2" id="KW-0560">Oxidoreductase</keyword>
<dbReference type="OrthoDB" id="26889at2759"/>
<dbReference type="Gene3D" id="3.40.50.360">
    <property type="match status" value="1"/>
</dbReference>
<dbReference type="PANTHER" id="PTHR10204">
    <property type="entry name" value="NAD P H OXIDOREDUCTASE-RELATED"/>
    <property type="match status" value="1"/>
</dbReference>
<name>A0A1G4KJW7_9SACH</name>
<organism evidence="4 5">
    <name type="scientific">Lachancea meyersii CBS 8951</name>
    <dbReference type="NCBI Taxonomy" id="1266667"/>
    <lineage>
        <taxon>Eukaryota</taxon>
        <taxon>Fungi</taxon>
        <taxon>Dikarya</taxon>
        <taxon>Ascomycota</taxon>
        <taxon>Saccharomycotina</taxon>
        <taxon>Saccharomycetes</taxon>
        <taxon>Saccharomycetales</taxon>
        <taxon>Saccharomycetaceae</taxon>
        <taxon>Lachancea</taxon>
    </lineage>
</organism>
<protein>
    <submittedName>
        <fullName evidence="4">LAME_0H21044g1_1</fullName>
    </submittedName>
</protein>
<dbReference type="InterPro" id="IPR003680">
    <property type="entry name" value="Flavodoxin_fold"/>
</dbReference>
<dbReference type="InterPro" id="IPR051545">
    <property type="entry name" value="NAD(P)H_dehydrogenase_qn"/>
</dbReference>
<dbReference type="EMBL" id="LT598480">
    <property type="protein sequence ID" value="SCV04762.1"/>
    <property type="molecule type" value="Genomic_DNA"/>
</dbReference>